<dbReference type="SUPFAM" id="SSF81321">
    <property type="entry name" value="Family A G protein-coupled receptor-like"/>
    <property type="match status" value="1"/>
</dbReference>
<feature type="transmembrane region" description="Helical" evidence="9">
    <location>
        <begin position="14"/>
        <end position="37"/>
    </location>
</feature>
<evidence type="ECO:0000256" key="1">
    <source>
        <dbReference type="ARBA" id="ARBA00004651"/>
    </source>
</evidence>
<gene>
    <name evidence="10" type="primary">106077721</name>
</gene>
<dbReference type="Proteomes" id="UP000076420">
    <property type="component" value="Unassembled WGS sequence"/>
</dbReference>
<dbReference type="PANTHER" id="PTHR24249">
    <property type="entry name" value="HISTAMINE RECEPTOR-RELATED G-PROTEIN COUPLED RECEPTOR"/>
    <property type="match status" value="1"/>
</dbReference>
<keyword evidence="7" id="KW-0675">Receptor</keyword>
<dbReference type="VEuPathDB" id="VectorBase:BGLB026644"/>
<sequence length="158" mass="17432">GILLYPGFYTNNNLLLLSLAFADFLVGIYCLPMYLLSYIEVTRVVVYSTGGSLVSLLFIAIDRYVAVIWPLKYGGIITAERLITSLLLTGLNVEASYQECVIPSLTSIVQSQLMQSSSKKVTGIDSPGNKTLNPTNTQSRDTEIYRDCLPYDYASVIP</sequence>
<keyword evidence="2" id="KW-1003">Cell membrane</keyword>
<organism evidence="10 11">
    <name type="scientific">Biomphalaria glabrata</name>
    <name type="common">Bloodfluke planorb</name>
    <name type="synonym">Freshwater snail</name>
    <dbReference type="NCBI Taxonomy" id="6526"/>
    <lineage>
        <taxon>Eukaryota</taxon>
        <taxon>Metazoa</taxon>
        <taxon>Spiralia</taxon>
        <taxon>Lophotrochozoa</taxon>
        <taxon>Mollusca</taxon>
        <taxon>Gastropoda</taxon>
        <taxon>Heterobranchia</taxon>
        <taxon>Euthyneura</taxon>
        <taxon>Panpulmonata</taxon>
        <taxon>Hygrophila</taxon>
        <taxon>Lymnaeoidea</taxon>
        <taxon>Planorbidae</taxon>
        <taxon>Biomphalaria</taxon>
    </lineage>
</organism>
<protein>
    <recommendedName>
        <fullName evidence="12">G-protein coupled receptors family 1 profile domain-containing protein</fullName>
    </recommendedName>
</protein>
<proteinExistence type="predicted"/>
<evidence type="ECO:0008006" key="12">
    <source>
        <dbReference type="Google" id="ProtNLM"/>
    </source>
</evidence>
<dbReference type="EnsemblMetazoa" id="BGLB026644-RA">
    <property type="protein sequence ID" value="BGLB026644-PA"/>
    <property type="gene ID" value="BGLB026644"/>
</dbReference>
<name>A0A2C9L3Y8_BIOGL</name>
<evidence type="ECO:0000256" key="9">
    <source>
        <dbReference type="SAM" id="Phobius"/>
    </source>
</evidence>
<dbReference type="PROSITE" id="PS00237">
    <property type="entry name" value="G_PROTEIN_RECEP_F1_1"/>
    <property type="match status" value="1"/>
</dbReference>
<dbReference type="KEGG" id="bgt:106077721"/>
<comment type="subcellular location">
    <subcellularLocation>
        <location evidence="1">Cell membrane</location>
        <topology evidence="1">Multi-pass membrane protein</topology>
    </subcellularLocation>
</comment>
<dbReference type="VEuPathDB" id="VectorBase:BGLAX_044804"/>
<keyword evidence="8" id="KW-0807">Transducer</keyword>
<dbReference type="InterPro" id="IPR000276">
    <property type="entry name" value="GPCR_Rhodpsn"/>
</dbReference>
<keyword evidence="3 9" id="KW-0812">Transmembrane</keyword>
<evidence type="ECO:0000256" key="4">
    <source>
        <dbReference type="ARBA" id="ARBA00022989"/>
    </source>
</evidence>
<keyword evidence="4 9" id="KW-1133">Transmembrane helix</keyword>
<dbReference type="GO" id="GO:0005886">
    <property type="term" value="C:plasma membrane"/>
    <property type="evidence" value="ECO:0007669"/>
    <property type="project" value="UniProtKB-SubCell"/>
</dbReference>
<dbReference type="CDD" id="cd00637">
    <property type="entry name" value="7tm_classA_rhodopsin-like"/>
    <property type="match status" value="1"/>
</dbReference>
<evidence type="ECO:0000256" key="5">
    <source>
        <dbReference type="ARBA" id="ARBA00023040"/>
    </source>
</evidence>
<keyword evidence="6 9" id="KW-0472">Membrane</keyword>
<dbReference type="GO" id="GO:0004930">
    <property type="term" value="F:G protein-coupled receptor activity"/>
    <property type="evidence" value="ECO:0007669"/>
    <property type="project" value="UniProtKB-KW"/>
</dbReference>
<dbReference type="Pfam" id="PF00001">
    <property type="entry name" value="7tm_1"/>
    <property type="match status" value="1"/>
</dbReference>
<evidence type="ECO:0000256" key="2">
    <source>
        <dbReference type="ARBA" id="ARBA00022475"/>
    </source>
</evidence>
<dbReference type="Gene3D" id="1.20.1070.10">
    <property type="entry name" value="Rhodopsin 7-helix transmembrane proteins"/>
    <property type="match status" value="1"/>
</dbReference>
<evidence type="ECO:0000256" key="6">
    <source>
        <dbReference type="ARBA" id="ARBA00023136"/>
    </source>
</evidence>
<dbReference type="InterPro" id="IPR050569">
    <property type="entry name" value="TAAR"/>
</dbReference>
<evidence type="ECO:0000256" key="7">
    <source>
        <dbReference type="ARBA" id="ARBA00023170"/>
    </source>
</evidence>
<evidence type="ECO:0000313" key="10">
    <source>
        <dbReference type="EnsemblMetazoa" id="BGLB026644-PA"/>
    </source>
</evidence>
<accession>A0A2C9L3Y8</accession>
<evidence type="ECO:0000256" key="3">
    <source>
        <dbReference type="ARBA" id="ARBA00022692"/>
    </source>
</evidence>
<evidence type="ECO:0000313" key="11">
    <source>
        <dbReference type="Proteomes" id="UP000076420"/>
    </source>
</evidence>
<dbReference type="AlphaFoldDB" id="A0A2C9L3Y8"/>
<evidence type="ECO:0000256" key="8">
    <source>
        <dbReference type="ARBA" id="ARBA00023224"/>
    </source>
</evidence>
<reference evidence="10" key="1">
    <citation type="submission" date="2020-05" db="UniProtKB">
        <authorList>
            <consortium name="EnsemblMetazoa"/>
        </authorList>
    </citation>
    <scope>IDENTIFICATION</scope>
    <source>
        <strain evidence="10">BB02</strain>
    </source>
</reference>
<keyword evidence="5" id="KW-0297">G-protein coupled receptor</keyword>
<feature type="transmembrane region" description="Helical" evidence="9">
    <location>
        <begin position="44"/>
        <end position="61"/>
    </location>
</feature>